<dbReference type="SMART" id="SM00612">
    <property type="entry name" value="Kelch"/>
    <property type="match status" value="6"/>
</dbReference>
<evidence type="ECO:0000256" key="8">
    <source>
        <dbReference type="ARBA" id="ARBA00022989"/>
    </source>
</evidence>
<reference evidence="14 15" key="1">
    <citation type="submission" date="2020-12" db="EMBL/GenBank/DDBJ databases">
        <title>De novo assembly of Tibetan sheep genome.</title>
        <authorList>
            <person name="Li X."/>
        </authorList>
    </citation>
    <scope>NUCLEOTIDE SEQUENCE [LARGE SCALE GENOMIC DNA]</scope>
    <source>
        <tissue evidence="14">Heart</tissue>
    </source>
</reference>
<evidence type="ECO:0000256" key="6">
    <source>
        <dbReference type="ARBA" id="ARBA00022692"/>
    </source>
</evidence>
<dbReference type="PANTHER" id="PTHR23344:SF6">
    <property type="entry name" value="GLYCEROPHOSPHODIESTER PHOSPHODIESTERASE DOMAIN-CONTAINING PROTEIN 5"/>
    <property type="match status" value="1"/>
</dbReference>
<evidence type="ECO:0000313" key="15">
    <source>
        <dbReference type="Proteomes" id="UP000664991"/>
    </source>
</evidence>
<evidence type="ECO:0000256" key="2">
    <source>
        <dbReference type="ARBA" id="ARBA00004496"/>
    </source>
</evidence>
<dbReference type="EMBL" id="JAEMGP010000015">
    <property type="protein sequence ID" value="KAG5199898.1"/>
    <property type="molecule type" value="Genomic_DNA"/>
</dbReference>
<evidence type="ECO:0000256" key="12">
    <source>
        <dbReference type="SAM" id="Phobius"/>
    </source>
</evidence>
<dbReference type="InterPro" id="IPR006652">
    <property type="entry name" value="Kelch_1"/>
</dbReference>
<dbReference type="FunFam" id="3.20.20.190:FF:000028">
    <property type="entry name" value="Glycerophosphodiester phosphodiesterase domain-containing protein 5"/>
    <property type="match status" value="1"/>
</dbReference>
<organism evidence="14 15">
    <name type="scientific">Ovis aries</name>
    <name type="common">Sheep</name>
    <dbReference type="NCBI Taxonomy" id="9940"/>
    <lineage>
        <taxon>Eukaryota</taxon>
        <taxon>Metazoa</taxon>
        <taxon>Chordata</taxon>
        <taxon>Craniata</taxon>
        <taxon>Vertebrata</taxon>
        <taxon>Euteleostomi</taxon>
        <taxon>Mammalia</taxon>
        <taxon>Eutheria</taxon>
        <taxon>Laurasiatheria</taxon>
        <taxon>Artiodactyla</taxon>
        <taxon>Ruminantia</taxon>
        <taxon>Pecora</taxon>
        <taxon>Bovidae</taxon>
        <taxon>Caprinae</taxon>
        <taxon>Ovis</taxon>
    </lineage>
</organism>
<evidence type="ECO:0000313" key="14">
    <source>
        <dbReference type="EMBL" id="KAG5199898.1"/>
    </source>
</evidence>
<dbReference type="GO" id="GO:0012505">
    <property type="term" value="C:endomembrane system"/>
    <property type="evidence" value="ECO:0007669"/>
    <property type="project" value="UniProtKB-SubCell"/>
</dbReference>
<dbReference type="Pfam" id="PF01344">
    <property type="entry name" value="Kelch_1"/>
    <property type="match status" value="1"/>
</dbReference>
<dbReference type="SUPFAM" id="SSF117281">
    <property type="entry name" value="Kelch motif"/>
    <property type="match status" value="1"/>
</dbReference>
<dbReference type="GO" id="GO:0005886">
    <property type="term" value="C:plasma membrane"/>
    <property type="evidence" value="ECO:0007669"/>
    <property type="project" value="TreeGrafter"/>
</dbReference>
<dbReference type="GO" id="GO:0005737">
    <property type="term" value="C:cytoplasm"/>
    <property type="evidence" value="ECO:0007669"/>
    <property type="project" value="UniProtKB-SubCell"/>
</dbReference>
<dbReference type="Pfam" id="PF03009">
    <property type="entry name" value="GDPD"/>
    <property type="match status" value="1"/>
</dbReference>
<accession>A0A836CW90</accession>
<evidence type="ECO:0000256" key="9">
    <source>
        <dbReference type="ARBA" id="ARBA00023136"/>
    </source>
</evidence>
<dbReference type="InterPro" id="IPR015915">
    <property type="entry name" value="Kelch-typ_b-propeller"/>
</dbReference>
<dbReference type="Proteomes" id="UP000664991">
    <property type="component" value="Chromosome 15"/>
</dbReference>
<sequence length="939" mass="104674">MVRHQPLQYYEPQLCLSCLTGIYGCRWKRYQRSHDDTTPWERLWFLLLTFTFGLTLTWLYFWWEVHNDYDEFNWYLYNRMGYWSDWSVPILMTTAAAFTYIAGLQVLALCHIAVGQQMNLHWLHKIGLVAILVAAVVAMSAVAQLWEDEWEVLLISLQGTAPFLHVGALVAVTALSWIVAGQFARAERSSSQIAILGTFFTVVFALYLAPLTISSPCIMEKKDLGPKPALIGHRGAPMLAPEHTLMSFRKALEQKLYGLQADVTISLDGVPFLMHDATLRRTTNVEEEFPELARRPASMLNWTILQKLNAGQWFLKTDPFWTASSLSPSDHREAQNQSICRLVELLELAKGNATLLLNLRDPPREHPYRGSFLNITLEALLHSGFPQHQVLWLPNRQRPFVQKVAPGFQQVSGSKEAAASLRRGHIQRLNLRYTQVSRQELRDYASWNLSVNLYTVNAPWLFSLLWCAGVPSVTSDNSHTLSQVPSPLWIMPPDEYCLMWVTADLISFTLIIGIFVLQKWRLGGIRSYNPEQIMLSAAVRRTSRDVSIMKEKLIFSEISDGMEVSDELSVCSDNSYDTYADSATAPVAPRGSGSRAKTLTDRSGPEPERESRQSGRDIAPRLSGVQAAGQTGVVSAGAAAAECPGEVMARFMDLAEMIVVIGGCDRKGLLKLPFTDAYHPDSRRWTPLPSLPGYARSEFATCTLRNDIYVSGGHINSRDVWMFSSHLHTWIKVASLRRGRWRHKMAVVQGQLFVVGGFDGLRRLRSVERYDPFSNTWASVAPLPEAVSSAAVAPCAGRLYVIGGAGQDGVSTNKVQCFDSKEDRWSLRSPAPFSQRCLDAVSLENTIYVVGGLMSKIFTYDPGTDVWGEAAVLPSPVESCGVTVCDGKVHILGGRDDHGESTDRVFTFDPSSGQVEAQPSLQRCTSSHGCVTIVQSLGR</sequence>
<comment type="caution">
    <text evidence="14">The sequence shown here is derived from an EMBL/GenBank/DDBJ whole genome shotgun (WGS) entry which is preliminary data.</text>
</comment>
<feature type="domain" description="GP-PDE" evidence="13">
    <location>
        <begin position="228"/>
        <end position="485"/>
    </location>
</feature>
<dbReference type="SUPFAM" id="SSF51695">
    <property type="entry name" value="PLC-like phosphodiesterases"/>
    <property type="match status" value="1"/>
</dbReference>
<protein>
    <recommendedName>
        <fullName evidence="13">GP-PDE domain-containing protein</fullName>
    </recommendedName>
</protein>
<evidence type="ECO:0000256" key="7">
    <source>
        <dbReference type="ARBA" id="ARBA00022801"/>
    </source>
</evidence>
<evidence type="ECO:0000256" key="3">
    <source>
        <dbReference type="ARBA" id="ARBA00007277"/>
    </source>
</evidence>
<feature type="transmembrane region" description="Helical" evidence="12">
    <location>
        <begin position="163"/>
        <end position="181"/>
    </location>
</feature>
<evidence type="ECO:0000256" key="5">
    <source>
        <dbReference type="ARBA" id="ARBA00022490"/>
    </source>
</evidence>
<name>A0A836CW90_SHEEP</name>
<dbReference type="Gene3D" id="2.120.10.80">
    <property type="entry name" value="Kelch-type beta propeller"/>
    <property type="match status" value="1"/>
</dbReference>
<dbReference type="Gene3D" id="3.20.20.190">
    <property type="entry name" value="Phosphatidylinositol (PI) phosphodiesterase"/>
    <property type="match status" value="1"/>
</dbReference>
<dbReference type="PROSITE" id="PS51257">
    <property type="entry name" value="PROKAR_LIPOPROTEIN"/>
    <property type="match status" value="1"/>
</dbReference>
<gene>
    <name evidence="14" type="ORF">JEQ12_006377</name>
</gene>
<feature type="transmembrane region" description="Helical" evidence="12">
    <location>
        <begin position="193"/>
        <end position="213"/>
    </location>
</feature>
<keyword evidence="6 12" id="KW-0812">Transmembrane</keyword>
<feature type="compositionally biased region" description="Basic and acidic residues" evidence="11">
    <location>
        <begin position="598"/>
        <end position="619"/>
    </location>
</feature>
<dbReference type="InterPro" id="IPR030395">
    <property type="entry name" value="GP_PDE_dom"/>
</dbReference>
<evidence type="ECO:0000256" key="4">
    <source>
        <dbReference type="ARBA" id="ARBA00022441"/>
    </source>
</evidence>
<comment type="similarity">
    <text evidence="3">Belongs to the glycerophosphoryl diester phosphodiesterase family.</text>
</comment>
<dbReference type="AlphaFoldDB" id="A0A836CW90"/>
<evidence type="ECO:0000259" key="13">
    <source>
        <dbReference type="PROSITE" id="PS51704"/>
    </source>
</evidence>
<dbReference type="GO" id="GO:0045666">
    <property type="term" value="P:positive regulation of neuron differentiation"/>
    <property type="evidence" value="ECO:0007669"/>
    <property type="project" value="TreeGrafter"/>
</dbReference>
<proteinExistence type="inferred from homology"/>
<keyword evidence="9 12" id="KW-0472">Membrane</keyword>
<keyword evidence="7" id="KW-0378">Hydrolase</keyword>
<dbReference type="GO" id="GO:0006629">
    <property type="term" value="P:lipid metabolic process"/>
    <property type="evidence" value="ECO:0007669"/>
    <property type="project" value="InterPro"/>
</dbReference>
<dbReference type="InterPro" id="IPR017946">
    <property type="entry name" value="PLC-like_Pdiesterase_TIM-brl"/>
</dbReference>
<dbReference type="PROSITE" id="PS51704">
    <property type="entry name" value="GP_PDE"/>
    <property type="match status" value="1"/>
</dbReference>
<evidence type="ECO:0000256" key="10">
    <source>
        <dbReference type="ARBA" id="ARBA00023180"/>
    </source>
</evidence>
<keyword evidence="8 12" id="KW-1133">Transmembrane helix</keyword>
<feature type="transmembrane region" description="Helical" evidence="12">
    <location>
        <begin position="43"/>
        <end position="63"/>
    </location>
</feature>
<feature type="region of interest" description="Disordered" evidence="11">
    <location>
        <begin position="582"/>
        <end position="623"/>
    </location>
</feature>
<dbReference type="PANTHER" id="PTHR23344">
    <property type="entry name" value="GLYCEROPHOSPHORYL DIESTER PHOSPHODIESTERASE"/>
    <property type="match status" value="1"/>
</dbReference>
<evidence type="ECO:0000256" key="1">
    <source>
        <dbReference type="ARBA" id="ARBA00004127"/>
    </source>
</evidence>
<evidence type="ECO:0000256" key="11">
    <source>
        <dbReference type="SAM" id="MobiDB-lite"/>
    </source>
</evidence>
<dbReference type="Pfam" id="PF24681">
    <property type="entry name" value="Kelch_KLHDC2_KLHL20_DRC7"/>
    <property type="match status" value="1"/>
</dbReference>
<keyword evidence="5" id="KW-0963">Cytoplasm</keyword>
<dbReference type="GO" id="GO:0008889">
    <property type="term" value="F:glycerophosphodiester phosphodiesterase activity"/>
    <property type="evidence" value="ECO:0007669"/>
    <property type="project" value="TreeGrafter"/>
</dbReference>
<comment type="subcellular location">
    <subcellularLocation>
        <location evidence="2">Cytoplasm</location>
    </subcellularLocation>
    <subcellularLocation>
        <location evidence="1">Endomembrane system</location>
        <topology evidence="1">Multi-pass membrane protein</topology>
    </subcellularLocation>
</comment>
<dbReference type="CDD" id="cd08608">
    <property type="entry name" value="GDPD_GDE2"/>
    <property type="match status" value="1"/>
</dbReference>
<feature type="transmembrane region" description="Helical" evidence="12">
    <location>
        <begin position="122"/>
        <end position="143"/>
    </location>
</feature>
<keyword evidence="4" id="KW-0880">Kelch repeat</keyword>
<dbReference type="Pfam" id="PF13653">
    <property type="entry name" value="GDPD_2"/>
    <property type="match status" value="1"/>
</dbReference>
<feature type="transmembrane region" description="Helical" evidence="12">
    <location>
        <begin position="86"/>
        <end position="110"/>
    </location>
</feature>
<keyword evidence="10" id="KW-0325">Glycoprotein</keyword>